<evidence type="ECO:0000256" key="4">
    <source>
        <dbReference type="ARBA" id="ARBA00007131"/>
    </source>
</evidence>
<comment type="cofactor">
    <cofactor evidence="3">
        <name>thiamine diphosphate</name>
        <dbReference type="ChEBI" id="CHEBI:58937"/>
    </cofactor>
</comment>
<dbReference type="CDD" id="cd07033">
    <property type="entry name" value="TPP_PYR_DXS_TK_like"/>
    <property type="match status" value="1"/>
</dbReference>
<dbReference type="Pfam" id="PF02780">
    <property type="entry name" value="Transketolase_C"/>
    <property type="match status" value="1"/>
</dbReference>
<dbReference type="InterPro" id="IPR009014">
    <property type="entry name" value="Transketo_C/PFOR_II"/>
</dbReference>
<comment type="cofactor">
    <cofactor evidence="2">
        <name>Mg(2+)</name>
        <dbReference type="ChEBI" id="CHEBI:18420"/>
    </cofactor>
</comment>
<dbReference type="PANTHER" id="PTHR43825:SF5">
    <property type="entry name" value="HYPOTHETICAL TRANSKETOLASE FAMILY PROTEIN"/>
    <property type="match status" value="1"/>
</dbReference>
<comment type="similarity">
    <text evidence="4">Belongs to the transketolase family.</text>
</comment>
<evidence type="ECO:0000256" key="2">
    <source>
        <dbReference type="ARBA" id="ARBA00001946"/>
    </source>
</evidence>
<name>A0A9D6LSE6_9BACT</name>
<protein>
    <submittedName>
        <fullName evidence="7">Transketolase</fullName>
    </submittedName>
</protein>
<dbReference type="InterPro" id="IPR005475">
    <property type="entry name" value="Transketolase-like_Pyr-bd"/>
</dbReference>
<dbReference type="Gene3D" id="3.40.50.970">
    <property type="match status" value="2"/>
</dbReference>
<accession>A0A9D6LSE6</accession>
<dbReference type="CDD" id="cd02012">
    <property type="entry name" value="TPP_TK"/>
    <property type="match status" value="1"/>
</dbReference>
<dbReference type="Pfam" id="PF02779">
    <property type="entry name" value="Transket_pyr"/>
    <property type="match status" value="1"/>
</dbReference>
<gene>
    <name evidence="7" type="ORF">HY220_00540</name>
</gene>
<dbReference type="InterPro" id="IPR033248">
    <property type="entry name" value="Transketolase_C"/>
</dbReference>
<dbReference type="SUPFAM" id="SSF52518">
    <property type="entry name" value="Thiamin diphosphate-binding fold (THDP-binding)"/>
    <property type="match status" value="2"/>
</dbReference>
<dbReference type="FunFam" id="3.40.50.970:FF:000129">
    <property type="entry name" value="Transketolase"/>
    <property type="match status" value="1"/>
</dbReference>
<dbReference type="InterPro" id="IPR029061">
    <property type="entry name" value="THDP-binding"/>
</dbReference>
<comment type="caution">
    <text evidence="7">The sequence shown here is derived from an EMBL/GenBank/DDBJ whole genome shotgun (WGS) entry which is preliminary data.</text>
</comment>
<proteinExistence type="inferred from homology"/>
<feature type="domain" description="Transketolase-like pyrimidine-binding" evidence="6">
    <location>
        <begin position="334"/>
        <end position="499"/>
    </location>
</feature>
<evidence type="ECO:0000256" key="3">
    <source>
        <dbReference type="ARBA" id="ARBA00001964"/>
    </source>
</evidence>
<reference evidence="7" key="1">
    <citation type="submission" date="2020-07" db="EMBL/GenBank/DDBJ databases">
        <title>Huge and variable diversity of episymbiotic CPR bacteria and DPANN archaea in groundwater ecosystems.</title>
        <authorList>
            <person name="He C.Y."/>
            <person name="Keren R."/>
            <person name="Whittaker M."/>
            <person name="Farag I.F."/>
            <person name="Doudna J."/>
            <person name="Cate J.H.D."/>
            <person name="Banfield J.F."/>
        </authorList>
    </citation>
    <scope>NUCLEOTIDE SEQUENCE</scope>
    <source>
        <strain evidence="7">NC_groundwater_972_Pr1_S-0.2um_49_27</strain>
    </source>
</reference>
<evidence type="ECO:0000259" key="6">
    <source>
        <dbReference type="SMART" id="SM00861"/>
    </source>
</evidence>
<dbReference type="SMART" id="SM00861">
    <property type="entry name" value="Transket_pyr"/>
    <property type="match status" value="1"/>
</dbReference>
<keyword evidence="5" id="KW-0786">Thiamine pyrophosphate</keyword>
<dbReference type="InterPro" id="IPR005474">
    <property type="entry name" value="Transketolase_N"/>
</dbReference>
<evidence type="ECO:0000256" key="5">
    <source>
        <dbReference type="ARBA" id="ARBA00023052"/>
    </source>
</evidence>
<organism evidence="7 8">
    <name type="scientific">Candidatus Sungiibacteriota bacterium</name>
    <dbReference type="NCBI Taxonomy" id="2750080"/>
    <lineage>
        <taxon>Bacteria</taxon>
        <taxon>Candidatus Sungiibacteriota</taxon>
    </lineage>
</organism>
<evidence type="ECO:0000313" key="7">
    <source>
        <dbReference type="EMBL" id="MBI3627226.1"/>
    </source>
</evidence>
<evidence type="ECO:0000313" key="8">
    <source>
        <dbReference type="Proteomes" id="UP000808388"/>
    </source>
</evidence>
<dbReference type="GO" id="GO:0005737">
    <property type="term" value="C:cytoplasm"/>
    <property type="evidence" value="ECO:0007669"/>
    <property type="project" value="UniProtKB-ARBA"/>
</dbReference>
<dbReference type="Proteomes" id="UP000808388">
    <property type="component" value="Unassembled WGS sequence"/>
</dbReference>
<sequence length="643" mass="70745">MGELGGVITETAKSLQFIPLSEIKRVKKSIHDPVSRAKILADIFRLNALYMIMNAGSGHIGSSFSAMDIVTWLWTEVLKNPNNVRAQESDIYFSSKGHDAPGLYAVMAGIGKLDFDLIHALRRMNGLPGHPDVATPGIAANTGALGMGISKAKGMALARRLENKKGTIYVLTGDGELQEGQFWESLQPTANAKLSEIVVIIDHNKIQSDTWVRETSDLGDLEYKLRAFSWEVARCNGNDVLEIKEKLEYFRSITDKPKMLIADTKKGAGVSFMEEVAEDGFYKFHSGAPSLGDYERATRELVEKINQRLGEVWVQPIQIETRSMPARTTPQNPERLVSAYSDELIALAKENKDILALDADLILDTGLIPFKKQFPDRFFECGIAEQDMVSTAGGMALAGKIPIVHSFACFLSTRPNEQIYNNITEKKKVIYVASLAGVLPAGPGHSHQSVRDISAVGGMPGLILIEPANEAETKMALRWAVNENTESTYLRLVSIPSEINYKLPHAHQLIRGQGVKIKDGNKALIISYGPSMLIQAVKAAEILDRKSISTAVINMPWLNCVDASWLEKEIQGFSLVMTLDDHYTNFGQGMLIAGELGKINFRGKIITHGIMYEIPASGQNTEVLKYHKLYAESLAAMVQEGIG</sequence>
<dbReference type="EMBL" id="JACQCQ010000002">
    <property type="protein sequence ID" value="MBI3627226.1"/>
    <property type="molecule type" value="Genomic_DNA"/>
</dbReference>
<dbReference type="AlphaFoldDB" id="A0A9D6LSE6"/>
<dbReference type="SUPFAM" id="SSF52922">
    <property type="entry name" value="TK C-terminal domain-like"/>
    <property type="match status" value="1"/>
</dbReference>
<dbReference type="Pfam" id="PF00456">
    <property type="entry name" value="Transketolase_N"/>
    <property type="match status" value="1"/>
</dbReference>
<dbReference type="Gene3D" id="3.40.50.920">
    <property type="match status" value="1"/>
</dbReference>
<dbReference type="PANTHER" id="PTHR43825">
    <property type="entry name" value="PYRUVATE DEHYDROGENASE E1 COMPONENT"/>
    <property type="match status" value="1"/>
</dbReference>
<dbReference type="InterPro" id="IPR051157">
    <property type="entry name" value="PDH/Transketolase"/>
</dbReference>
<evidence type="ECO:0000256" key="1">
    <source>
        <dbReference type="ARBA" id="ARBA00001936"/>
    </source>
</evidence>
<comment type="cofactor">
    <cofactor evidence="1">
        <name>Mn(2+)</name>
        <dbReference type="ChEBI" id="CHEBI:29035"/>
    </cofactor>
</comment>